<comment type="caution">
    <text evidence="6">The sequence shown here is derived from an EMBL/GenBank/DDBJ whole genome shotgun (WGS) entry which is preliminary data.</text>
</comment>
<accession>A0A9W6HR30</accession>
<keyword evidence="3" id="KW-0238">DNA-binding</keyword>
<dbReference type="InterPro" id="IPR000843">
    <property type="entry name" value="HTH_LacI"/>
</dbReference>
<dbReference type="PROSITE" id="PS50932">
    <property type="entry name" value="HTH_LACI_2"/>
    <property type="match status" value="1"/>
</dbReference>
<keyword evidence="7" id="KW-1185">Reference proteome</keyword>
<dbReference type="Gene3D" id="1.10.260.40">
    <property type="entry name" value="lambda repressor-like DNA-binding domains"/>
    <property type="match status" value="1"/>
</dbReference>
<reference evidence="6" key="2">
    <citation type="submission" date="2023-01" db="EMBL/GenBank/DDBJ databases">
        <authorList>
            <person name="Sun Q."/>
            <person name="Evtushenko L."/>
        </authorList>
    </citation>
    <scope>NUCLEOTIDE SEQUENCE</scope>
    <source>
        <strain evidence="6">VKM Ac-1958</strain>
    </source>
</reference>
<evidence type="ECO:0000313" key="6">
    <source>
        <dbReference type="EMBL" id="GLK00933.1"/>
    </source>
</evidence>
<evidence type="ECO:0000256" key="3">
    <source>
        <dbReference type="ARBA" id="ARBA00023125"/>
    </source>
</evidence>
<dbReference type="PANTHER" id="PTHR30146">
    <property type="entry name" value="LACI-RELATED TRANSCRIPTIONAL REPRESSOR"/>
    <property type="match status" value="1"/>
</dbReference>
<evidence type="ECO:0000256" key="1">
    <source>
        <dbReference type="ARBA" id="ARBA00022491"/>
    </source>
</evidence>
<dbReference type="Proteomes" id="UP001142325">
    <property type="component" value="Unassembled WGS sequence"/>
</dbReference>
<keyword evidence="1" id="KW-0678">Repressor</keyword>
<dbReference type="GO" id="GO:0000976">
    <property type="term" value="F:transcription cis-regulatory region binding"/>
    <property type="evidence" value="ECO:0007669"/>
    <property type="project" value="TreeGrafter"/>
</dbReference>
<dbReference type="SUPFAM" id="SSF53822">
    <property type="entry name" value="Periplasmic binding protein-like I"/>
    <property type="match status" value="1"/>
</dbReference>
<dbReference type="SMART" id="SM00354">
    <property type="entry name" value="HTH_LACI"/>
    <property type="match status" value="1"/>
</dbReference>
<keyword evidence="4" id="KW-0804">Transcription</keyword>
<dbReference type="InterPro" id="IPR001761">
    <property type="entry name" value="Peripla_BP/Lac1_sug-bd_dom"/>
</dbReference>
<dbReference type="SUPFAM" id="SSF47413">
    <property type="entry name" value="lambda repressor-like DNA-binding domains"/>
    <property type="match status" value="1"/>
</dbReference>
<dbReference type="InterPro" id="IPR028082">
    <property type="entry name" value="Peripla_BP_I"/>
</dbReference>
<dbReference type="PANTHER" id="PTHR30146:SF148">
    <property type="entry name" value="HTH-TYPE TRANSCRIPTIONAL REPRESSOR PURR-RELATED"/>
    <property type="match status" value="1"/>
</dbReference>
<dbReference type="InterPro" id="IPR010982">
    <property type="entry name" value="Lambda_DNA-bd_dom_sf"/>
</dbReference>
<dbReference type="Gene3D" id="3.40.50.2300">
    <property type="match status" value="2"/>
</dbReference>
<dbReference type="GO" id="GO:0003700">
    <property type="term" value="F:DNA-binding transcription factor activity"/>
    <property type="evidence" value="ECO:0007669"/>
    <property type="project" value="TreeGrafter"/>
</dbReference>
<gene>
    <name evidence="6" type="ORF">GCM10017596_06480</name>
</gene>
<dbReference type="RefSeq" id="WP_204938608.1">
    <property type="nucleotide sequence ID" value="NZ_BAAAUM010000001.1"/>
</dbReference>
<reference evidence="6" key="1">
    <citation type="journal article" date="2014" name="Int. J. Syst. Evol. Microbiol.">
        <title>Complete genome sequence of Corynebacterium casei LMG S-19264T (=DSM 44701T), isolated from a smear-ripened cheese.</title>
        <authorList>
            <consortium name="US DOE Joint Genome Institute (JGI-PGF)"/>
            <person name="Walter F."/>
            <person name="Albersmeier A."/>
            <person name="Kalinowski J."/>
            <person name="Ruckert C."/>
        </authorList>
    </citation>
    <scope>NUCLEOTIDE SEQUENCE</scope>
    <source>
        <strain evidence="6">VKM Ac-1958</strain>
    </source>
</reference>
<sequence>MTQRHASATIIDVAREAGVSKSAAARVLARSGSASPQTKQKVLEAAERLGYRPNQLAKAMKSGLTHTLGVVLPDVANPFFSAVLRGFTDAARSAGFEVLVSNTDNDPEIESSSIELLAEKRVDGIAIAPVLQRDPQAIARIAAEGIPVVLLDRRLPTLAALPLVSADHADATAQAVRALIDNGHTRIALLTEATQSLDELRAIAEGPDDAYFALLRPSAQRVIGYLRALAAAEIPADEHLLLRSAYSVDDAQRAVEAFLDSGVTATALHSTDAALTSGAYRALTARDIAVPQDLAFIGFDDQDWTTLVRPAVSVIDQPRQRLGATAATTLIGAIRGHAPSAHDHLLNASLLMRDSVGSITQA</sequence>
<feature type="domain" description="HTH lacI-type" evidence="5">
    <location>
        <begin position="8"/>
        <end position="62"/>
    </location>
</feature>
<dbReference type="AlphaFoldDB" id="A0A9W6HR30"/>
<evidence type="ECO:0000313" key="7">
    <source>
        <dbReference type="Proteomes" id="UP001142325"/>
    </source>
</evidence>
<dbReference type="EMBL" id="BSET01000001">
    <property type="protein sequence ID" value="GLK00933.1"/>
    <property type="molecule type" value="Genomic_DNA"/>
</dbReference>
<dbReference type="Pfam" id="PF00356">
    <property type="entry name" value="LacI"/>
    <property type="match status" value="1"/>
</dbReference>
<evidence type="ECO:0000259" key="5">
    <source>
        <dbReference type="PROSITE" id="PS50932"/>
    </source>
</evidence>
<keyword evidence="2" id="KW-0805">Transcription regulation</keyword>
<dbReference type="CDD" id="cd01392">
    <property type="entry name" value="HTH_LacI"/>
    <property type="match status" value="1"/>
</dbReference>
<dbReference type="CDD" id="cd06267">
    <property type="entry name" value="PBP1_LacI_sugar_binding-like"/>
    <property type="match status" value="1"/>
</dbReference>
<evidence type="ECO:0000256" key="2">
    <source>
        <dbReference type="ARBA" id="ARBA00023015"/>
    </source>
</evidence>
<organism evidence="6 7">
    <name type="scientific">Microbacterium keratanolyticum</name>
    <dbReference type="NCBI Taxonomy" id="67574"/>
    <lineage>
        <taxon>Bacteria</taxon>
        <taxon>Bacillati</taxon>
        <taxon>Actinomycetota</taxon>
        <taxon>Actinomycetes</taxon>
        <taxon>Micrococcales</taxon>
        <taxon>Microbacteriaceae</taxon>
        <taxon>Microbacterium</taxon>
    </lineage>
</organism>
<evidence type="ECO:0000256" key="4">
    <source>
        <dbReference type="ARBA" id="ARBA00023163"/>
    </source>
</evidence>
<proteinExistence type="predicted"/>
<protein>
    <submittedName>
        <fullName evidence="6">LacI family transcriptional regulator</fullName>
    </submittedName>
</protein>
<dbReference type="PROSITE" id="PS00356">
    <property type="entry name" value="HTH_LACI_1"/>
    <property type="match status" value="1"/>
</dbReference>
<name>A0A9W6HR30_9MICO</name>
<dbReference type="Pfam" id="PF00532">
    <property type="entry name" value="Peripla_BP_1"/>
    <property type="match status" value="1"/>
</dbReference>